<evidence type="ECO:0000313" key="1">
    <source>
        <dbReference type="EMBL" id="SUI46369.1"/>
    </source>
</evidence>
<name>A0A379YKY5_9GAMM</name>
<dbReference type="Proteomes" id="UP000254069">
    <property type="component" value="Unassembled WGS sequence"/>
</dbReference>
<reference evidence="1 2" key="1">
    <citation type="submission" date="2018-06" db="EMBL/GenBank/DDBJ databases">
        <authorList>
            <consortium name="Pathogen Informatics"/>
            <person name="Doyle S."/>
        </authorList>
    </citation>
    <scope>NUCLEOTIDE SEQUENCE [LARGE SCALE GENOMIC DNA]</scope>
    <source>
        <strain evidence="1 2">NCTC10738</strain>
    </source>
</reference>
<accession>A0A379YKY5</accession>
<dbReference type="AlphaFoldDB" id="A0A379YKY5"/>
<sequence length="119" mass="13418">MKNNNIIERLIMSIILSPDLDVERIDNLTGALGLLFRIVTSPEHEGIASRHFPLLVQAILTDPEGTAQRLINYQSQYWIDPEQDHRRLEPLRQAPITAKNLAQVLATISQVTGVQVINQ</sequence>
<dbReference type="EMBL" id="UGYO01000001">
    <property type="protein sequence ID" value="SUI46369.1"/>
    <property type="molecule type" value="Genomic_DNA"/>
</dbReference>
<dbReference type="RefSeq" id="WP_107110893.1">
    <property type="nucleotide sequence ID" value="NZ_JADZHC010000038.1"/>
</dbReference>
<organism evidence="1 2">
    <name type="scientific">Shewanella algae</name>
    <dbReference type="NCBI Taxonomy" id="38313"/>
    <lineage>
        <taxon>Bacteria</taxon>
        <taxon>Pseudomonadati</taxon>
        <taxon>Pseudomonadota</taxon>
        <taxon>Gammaproteobacteria</taxon>
        <taxon>Alteromonadales</taxon>
        <taxon>Shewanellaceae</taxon>
        <taxon>Shewanella</taxon>
    </lineage>
</organism>
<keyword evidence="2" id="KW-1185">Reference proteome</keyword>
<protein>
    <submittedName>
        <fullName evidence="1">Uncharacterized protein</fullName>
    </submittedName>
</protein>
<gene>
    <name evidence="1" type="ORF">NCTC10738_00171</name>
</gene>
<evidence type="ECO:0000313" key="2">
    <source>
        <dbReference type="Proteomes" id="UP000254069"/>
    </source>
</evidence>
<proteinExistence type="predicted"/>